<dbReference type="Gene3D" id="1.10.238.10">
    <property type="entry name" value="EF-hand"/>
    <property type="match status" value="1"/>
</dbReference>
<feature type="region of interest" description="Disordered" evidence="1">
    <location>
        <begin position="69"/>
        <end position="99"/>
    </location>
</feature>
<dbReference type="InterPro" id="IPR018247">
    <property type="entry name" value="EF_Hand_1_Ca_BS"/>
</dbReference>
<reference evidence="3" key="1">
    <citation type="journal article" date="2014" name="Front. Microbiol.">
        <title>High frequency of phylogenetically diverse reductive dehalogenase-homologous genes in deep subseafloor sedimentary metagenomes.</title>
        <authorList>
            <person name="Kawai M."/>
            <person name="Futagami T."/>
            <person name="Toyoda A."/>
            <person name="Takaki Y."/>
            <person name="Nishi S."/>
            <person name="Hori S."/>
            <person name="Arai W."/>
            <person name="Tsubouchi T."/>
            <person name="Morono Y."/>
            <person name="Uchiyama I."/>
            <person name="Ito T."/>
            <person name="Fujiyama A."/>
            <person name="Inagaki F."/>
            <person name="Takami H."/>
        </authorList>
    </citation>
    <scope>NUCLEOTIDE SEQUENCE</scope>
    <source>
        <strain evidence="3">Expedition CK06-06</strain>
    </source>
</reference>
<evidence type="ECO:0000259" key="2">
    <source>
        <dbReference type="PROSITE" id="PS50222"/>
    </source>
</evidence>
<feature type="domain" description="EF-hand" evidence="2">
    <location>
        <begin position="66"/>
        <end position="98"/>
    </location>
</feature>
<dbReference type="InterPro" id="IPR002048">
    <property type="entry name" value="EF_hand_dom"/>
</dbReference>
<dbReference type="EMBL" id="BARS01012380">
    <property type="protein sequence ID" value="GAF99052.1"/>
    <property type="molecule type" value="Genomic_DNA"/>
</dbReference>
<evidence type="ECO:0000256" key="1">
    <source>
        <dbReference type="SAM" id="MobiDB-lite"/>
    </source>
</evidence>
<protein>
    <recommendedName>
        <fullName evidence="2">EF-hand domain-containing protein</fullName>
    </recommendedName>
</protein>
<evidence type="ECO:0000313" key="3">
    <source>
        <dbReference type="EMBL" id="GAF99052.1"/>
    </source>
</evidence>
<dbReference type="CDD" id="cd00051">
    <property type="entry name" value="EFh"/>
    <property type="match status" value="1"/>
</dbReference>
<dbReference type="PROSITE" id="PS00018">
    <property type="entry name" value="EF_HAND_1"/>
    <property type="match status" value="2"/>
</dbReference>
<sequence length="99" mass="11535">MRSFRFIAWLALVALTPLGIAETRGEEGEKKPASAEKQFKNRDKDEDGFLSLEEFKSFIKKEDMKEQADKWFKNRDKDDDGKLSFEEFEAGRNPKKKAD</sequence>
<dbReference type="SUPFAM" id="SSF47473">
    <property type="entry name" value="EF-hand"/>
    <property type="match status" value="1"/>
</dbReference>
<organism evidence="3">
    <name type="scientific">marine sediment metagenome</name>
    <dbReference type="NCBI Taxonomy" id="412755"/>
    <lineage>
        <taxon>unclassified sequences</taxon>
        <taxon>metagenomes</taxon>
        <taxon>ecological metagenomes</taxon>
    </lineage>
</organism>
<dbReference type="SMART" id="SM00054">
    <property type="entry name" value="EFh"/>
    <property type="match status" value="2"/>
</dbReference>
<proteinExistence type="predicted"/>
<dbReference type="InterPro" id="IPR011992">
    <property type="entry name" value="EF-hand-dom_pair"/>
</dbReference>
<dbReference type="Pfam" id="PF13499">
    <property type="entry name" value="EF-hand_7"/>
    <property type="match status" value="1"/>
</dbReference>
<accession>X0UF91</accession>
<dbReference type="AlphaFoldDB" id="X0UF91"/>
<gene>
    <name evidence="3" type="ORF">S01H1_22085</name>
</gene>
<name>X0UF91_9ZZZZ</name>
<feature type="domain" description="EF-hand" evidence="2">
    <location>
        <begin position="30"/>
        <end position="65"/>
    </location>
</feature>
<dbReference type="GO" id="GO:0005509">
    <property type="term" value="F:calcium ion binding"/>
    <property type="evidence" value="ECO:0007669"/>
    <property type="project" value="InterPro"/>
</dbReference>
<comment type="caution">
    <text evidence="3">The sequence shown here is derived from an EMBL/GenBank/DDBJ whole genome shotgun (WGS) entry which is preliminary data.</text>
</comment>
<dbReference type="PROSITE" id="PS50222">
    <property type="entry name" value="EF_HAND_2"/>
    <property type="match status" value="2"/>
</dbReference>